<dbReference type="HAMAP" id="MF_01302_B">
    <property type="entry name" value="Ribosomal_uS8_B"/>
    <property type="match status" value="1"/>
</dbReference>
<comment type="similarity">
    <text evidence="1 8">Belongs to the universal ribosomal protein uS8 family.</text>
</comment>
<dbReference type="SUPFAM" id="SSF56047">
    <property type="entry name" value="Ribosomal protein S8"/>
    <property type="match status" value="1"/>
</dbReference>
<dbReference type="GO" id="GO:0005840">
    <property type="term" value="C:ribosome"/>
    <property type="evidence" value="ECO:0007669"/>
    <property type="project" value="UniProtKB-KW"/>
</dbReference>
<gene>
    <name evidence="8" type="primary">rpsH</name>
    <name evidence="9" type="ORF">SGA01_21240</name>
</gene>
<dbReference type="PANTHER" id="PTHR11758">
    <property type="entry name" value="40S RIBOSOMAL PROTEIN S15A"/>
    <property type="match status" value="1"/>
</dbReference>
<evidence type="ECO:0000256" key="6">
    <source>
        <dbReference type="ARBA" id="ARBA00035258"/>
    </source>
</evidence>
<evidence type="ECO:0000313" key="10">
    <source>
        <dbReference type="Proteomes" id="UP000315226"/>
    </source>
</evidence>
<protein>
    <recommendedName>
        <fullName evidence="6 8">Small ribosomal subunit protein uS8</fullName>
    </recommendedName>
</protein>
<organism evidence="9 10">
    <name type="scientific">Streptomyces gardneri</name>
    <dbReference type="NCBI Taxonomy" id="66892"/>
    <lineage>
        <taxon>Bacteria</taxon>
        <taxon>Bacillati</taxon>
        <taxon>Actinomycetota</taxon>
        <taxon>Actinomycetes</taxon>
        <taxon>Kitasatosporales</taxon>
        <taxon>Streptomycetaceae</taxon>
        <taxon>Streptomyces</taxon>
    </lineage>
</organism>
<dbReference type="FunFam" id="3.30.1370.30:FF:000002">
    <property type="entry name" value="30S ribosomal protein S8"/>
    <property type="match status" value="1"/>
</dbReference>
<evidence type="ECO:0000313" key="9">
    <source>
        <dbReference type="EMBL" id="GEB56519.1"/>
    </source>
</evidence>
<evidence type="ECO:0000256" key="4">
    <source>
        <dbReference type="ARBA" id="ARBA00022980"/>
    </source>
</evidence>
<dbReference type="GO" id="GO:0003735">
    <property type="term" value="F:structural constituent of ribosome"/>
    <property type="evidence" value="ECO:0007669"/>
    <property type="project" value="InterPro"/>
</dbReference>
<dbReference type="GO" id="GO:0006412">
    <property type="term" value="P:translation"/>
    <property type="evidence" value="ECO:0007669"/>
    <property type="project" value="UniProtKB-UniRule"/>
</dbReference>
<reference evidence="9 10" key="1">
    <citation type="submission" date="2019-06" db="EMBL/GenBank/DDBJ databases">
        <title>Whole genome shotgun sequence of Streptomyces gardneri NBRC 12865.</title>
        <authorList>
            <person name="Hosoyama A."/>
            <person name="Uohara A."/>
            <person name="Ohji S."/>
            <person name="Ichikawa N."/>
        </authorList>
    </citation>
    <scope>NUCLEOTIDE SEQUENCE [LARGE SCALE GENOMIC DNA]</scope>
    <source>
        <strain evidence="9 10">NBRC 12865</strain>
    </source>
</reference>
<dbReference type="GO" id="GO:0005737">
    <property type="term" value="C:cytoplasm"/>
    <property type="evidence" value="ECO:0007669"/>
    <property type="project" value="UniProtKB-ARBA"/>
</dbReference>
<keyword evidence="4 8" id="KW-0689">Ribosomal protein</keyword>
<dbReference type="GO" id="GO:1990904">
    <property type="term" value="C:ribonucleoprotein complex"/>
    <property type="evidence" value="ECO:0007669"/>
    <property type="project" value="UniProtKB-KW"/>
</dbReference>
<comment type="subunit">
    <text evidence="7 8">Part of the 30S ribosomal subunit. Contacts proteins S5 and S12.</text>
</comment>
<dbReference type="Gene3D" id="3.30.1490.10">
    <property type="match status" value="1"/>
</dbReference>
<dbReference type="Proteomes" id="UP000315226">
    <property type="component" value="Unassembled WGS sequence"/>
</dbReference>
<evidence type="ECO:0000256" key="5">
    <source>
        <dbReference type="ARBA" id="ARBA00023274"/>
    </source>
</evidence>
<keyword evidence="3 8" id="KW-0694">RNA-binding</keyword>
<comment type="function">
    <text evidence="8">One of the primary rRNA binding proteins, it binds directly to 16S rRNA central domain where it helps coordinate assembly of the platform of the 30S subunit.</text>
</comment>
<dbReference type="InterPro" id="IPR000630">
    <property type="entry name" value="Ribosomal_uS8"/>
</dbReference>
<proteinExistence type="inferred from homology"/>
<dbReference type="Gene3D" id="3.30.1370.30">
    <property type="match status" value="1"/>
</dbReference>
<keyword evidence="5 8" id="KW-0687">Ribonucleoprotein</keyword>
<dbReference type="AlphaFoldDB" id="A0A4Y3RGL2"/>
<keyword evidence="2 8" id="KW-0699">rRNA-binding</keyword>
<evidence type="ECO:0000256" key="3">
    <source>
        <dbReference type="ARBA" id="ARBA00022884"/>
    </source>
</evidence>
<dbReference type="InterPro" id="IPR035987">
    <property type="entry name" value="Ribosomal_uS8_sf"/>
</dbReference>
<evidence type="ECO:0000256" key="2">
    <source>
        <dbReference type="ARBA" id="ARBA00022730"/>
    </source>
</evidence>
<sequence length="185" mass="20487">MPTPPWLRLGGLGVRRPYDLLRRRSPRRTRPAPVWGEGWRIQETPAREAEGQFMTMTDPIADMLTRLRNANSAYHDSVTMPHSKIKSHIAEILQQEGFITGWKVEDAEVGKNLVLELKFGPNRERSIAGIKRISKPGLRVYAKSTNLPKVLGGLGVAIISTSHGLLTGQQAGKKGVGGEVLAYVW</sequence>
<dbReference type="Pfam" id="PF00410">
    <property type="entry name" value="Ribosomal_S8"/>
    <property type="match status" value="1"/>
</dbReference>
<comment type="caution">
    <text evidence="9">The sequence shown here is derived from an EMBL/GenBank/DDBJ whole genome shotgun (WGS) entry which is preliminary data.</text>
</comment>
<keyword evidence="10" id="KW-1185">Reference proteome</keyword>
<dbReference type="GO" id="GO:0019843">
    <property type="term" value="F:rRNA binding"/>
    <property type="evidence" value="ECO:0007669"/>
    <property type="project" value="UniProtKB-UniRule"/>
</dbReference>
<dbReference type="NCBIfam" id="NF001109">
    <property type="entry name" value="PRK00136.1"/>
    <property type="match status" value="1"/>
</dbReference>
<evidence type="ECO:0000256" key="7">
    <source>
        <dbReference type="ARBA" id="ARBA00046740"/>
    </source>
</evidence>
<name>A0A4Y3RGL2_9ACTN</name>
<evidence type="ECO:0000256" key="1">
    <source>
        <dbReference type="ARBA" id="ARBA00006471"/>
    </source>
</evidence>
<dbReference type="FunFam" id="3.30.1490.10:FF:000001">
    <property type="entry name" value="30S ribosomal protein S8"/>
    <property type="match status" value="1"/>
</dbReference>
<accession>A0A4Y3RGL2</accession>
<dbReference type="EMBL" id="BJMN01000012">
    <property type="protein sequence ID" value="GEB56519.1"/>
    <property type="molecule type" value="Genomic_DNA"/>
</dbReference>
<evidence type="ECO:0000256" key="8">
    <source>
        <dbReference type="HAMAP-Rule" id="MF_01302"/>
    </source>
</evidence>